<evidence type="ECO:0000313" key="2">
    <source>
        <dbReference type="EMBL" id="VVE69760.1"/>
    </source>
</evidence>
<dbReference type="AlphaFoldDB" id="A0A378YKB8"/>
<evidence type="ECO:0000313" key="3">
    <source>
        <dbReference type="Proteomes" id="UP000254573"/>
    </source>
</evidence>
<gene>
    <name evidence="1" type="ORF">NCTC13160_02044</name>
    <name evidence="2" type="ORF">PPN31119_03396</name>
</gene>
<dbReference type="Proteomes" id="UP000254573">
    <property type="component" value="Unassembled WGS sequence"/>
</dbReference>
<reference evidence="1 3" key="1">
    <citation type="submission" date="2018-06" db="EMBL/GenBank/DDBJ databases">
        <authorList>
            <consortium name="Pathogen Informatics"/>
            <person name="Doyle S."/>
        </authorList>
    </citation>
    <scope>NUCLEOTIDE SEQUENCE [LARGE SCALE GENOMIC DNA]</scope>
    <source>
        <strain evidence="1 3">NCTC13160</strain>
    </source>
</reference>
<protein>
    <submittedName>
        <fullName evidence="1">Uncharacterized protein</fullName>
    </submittedName>
</protein>
<dbReference type="EMBL" id="UGSG01000001">
    <property type="protein sequence ID" value="SUA77612.1"/>
    <property type="molecule type" value="Genomic_DNA"/>
</dbReference>
<keyword evidence="4" id="KW-1185">Reference proteome</keyword>
<accession>A0A378YKB8</accession>
<proteinExistence type="predicted"/>
<dbReference type="EMBL" id="CABPSO010000011">
    <property type="protein sequence ID" value="VVE69760.1"/>
    <property type="molecule type" value="Genomic_DNA"/>
</dbReference>
<name>A0A378YKB8_9BURK</name>
<dbReference type="Proteomes" id="UP000361468">
    <property type="component" value="Unassembled WGS sequence"/>
</dbReference>
<evidence type="ECO:0000313" key="4">
    <source>
        <dbReference type="Proteomes" id="UP000361468"/>
    </source>
</evidence>
<organism evidence="1 3">
    <name type="scientific">Pandoraea pnomenusa</name>
    <dbReference type="NCBI Taxonomy" id="93220"/>
    <lineage>
        <taxon>Bacteria</taxon>
        <taxon>Pseudomonadati</taxon>
        <taxon>Pseudomonadota</taxon>
        <taxon>Betaproteobacteria</taxon>
        <taxon>Burkholderiales</taxon>
        <taxon>Burkholderiaceae</taxon>
        <taxon>Pandoraea</taxon>
    </lineage>
</organism>
<sequence>MAAIGPICDALVTVGTWASRAAPVAKFFSDVASLFM</sequence>
<evidence type="ECO:0000313" key="1">
    <source>
        <dbReference type="EMBL" id="SUA77612.1"/>
    </source>
</evidence>
<reference evidence="2 4" key="2">
    <citation type="submission" date="2019-08" db="EMBL/GenBank/DDBJ databases">
        <authorList>
            <person name="Peeters C."/>
        </authorList>
    </citation>
    <scope>NUCLEOTIDE SEQUENCE [LARGE SCALE GENOMIC DNA]</scope>
    <source>
        <strain evidence="2 4">LMG 31119</strain>
    </source>
</reference>